<dbReference type="EMBL" id="PFDX01000010">
    <property type="protein sequence ID" value="PJE57638.1"/>
    <property type="molecule type" value="Genomic_DNA"/>
</dbReference>
<keyword evidence="2" id="KW-0813">Transport</keyword>
<evidence type="ECO:0000256" key="6">
    <source>
        <dbReference type="ARBA" id="ARBA00022989"/>
    </source>
</evidence>
<keyword evidence="7 11" id="KW-0472">Membrane</keyword>
<dbReference type="GO" id="GO:0051205">
    <property type="term" value="P:protein insertion into membrane"/>
    <property type="evidence" value="ECO:0007669"/>
    <property type="project" value="TreeGrafter"/>
</dbReference>
<accession>A0A2M8KCJ1</accession>
<sequence>MLSTIYNAILYRPIFNVLVFLYNIVPGHDFGIAIILLTILILAVLYPLSYKLIKSRQALTVIQPKIKEIQNKYKNKEEQAREMMKAYKEHNINPVSGCLPLLIQLPILIALYRVLLNVLKPGSLSVLYPFIENPGTINSLFFGVLNLAKASPILAGLAGLSQFLYSKLMMKYSPPTPQPSQQKGAMDIQKMIGKQTTYIFPFMIVIFGLSVPAGLTLYWIAFSLLSMGRDYYLFKKLYGKNKKDS</sequence>
<dbReference type="NCBIfam" id="TIGR03592">
    <property type="entry name" value="yidC_oxa1_cterm"/>
    <property type="match status" value="1"/>
</dbReference>
<evidence type="ECO:0000256" key="7">
    <source>
        <dbReference type="ARBA" id="ARBA00023136"/>
    </source>
</evidence>
<comment type="subcellular location">
    <subcellularLocation>
        <location evidence="1">Cell membrane</location>
        <topology evidence="1">Multi-pass membrane protein</topology>
    </subcellularLocation>
    <subcellularLocation>
        <location evidence="9">Membrane</location>
        <topology evidence="9">Multi-pass membrane protein</topology>
    </subcellularLocation>
</comment>
<reference evidence="14" key="1">
    <citation type="submission" date="2017-09" db="EMBL/GenBank/DDBJ databases">
        <title>Depth-based differentiation of microbial function through sediment-hosted aquifers and enrichment of novel symbionts in the deep terrestrial subsurface.</title>
        <authorList>
            <person name="Probst A.J."/>
            <person name="Ladd B."/>
            <person name="Jarett J.K."/>
            <person name="Geller-Mcgrath D.E."/>
            <person name="Sieber C.M.K."/>
            <person name="Emerson J.B."/>
            <person name="Anantharaman K."/>
            <person name="Thomas B.C."/>
            <person name="Malmstrom R."/>
            <person name="Stieglmeier M."/>
            <person name="Klingl A."/>
            <person name="Woyke T."/>
            <person name="Ryan C.M."/>
            <person name="Banfield J.F."/>
        </authorList>
    </citation>
    <scope>NUCLEOTIDE SEQUENCE [LARGE SCALE GENOMIC DNA]</scope>
</reference>
<feature type="transmembrane region" description="Helical" evidence="11">
    <location>
        <begin position="198"/>
        <end position="221"/>
    </location>
</feature>
<feature type="transmembrane region" description="Helical" evidence="11">
    <location>
        <begin position="135"/>
        <end position="160"/>
    </location>
</feature>
<dbReference type="Proteomes" id="UP000231648">
    <property type="component" value="Unassembled WGS sequence"/>
</dbReference>
<evidence type="ECO:0000313" key="13">
    <source>
        <dbReference type="EMBL" id="PJE57638.1"/>
    </source>
</evidence>
<evidence type="ECO:0000256" key="1">
    <source>
        <dbReference type="ARBA" id="ARBA00004651"/>
    </source>
</evidence>
<feature type="transmembrane region" description="Helical" evidence="11">
    <location>
        <begin position="91"/>
        <end position="115"/>
    </location>
</feature>
<feature type="transmembrane region" description="Helical" evidence="11">
    <location>
        <begin position="30"/>
        <end position="48"/>
    </location>
</feature>
<dbReference type="GO" id="GO:0015031">
    <property type="term" value="P:protein transport"/>
    <property type="evidence" value="ECO:0007669"/>
    <property type="project" value="UniProtKB-KW"/>
</dbReference>
<organism evidence="13 14">
    <name type="scientific">Candidatus Portnoybacteria bacterium CG10_big_fil_rev_8_21_14_0_10_38_18</name>
    <dbReference type="NCBI Taxonomy" id="1974813"/>
    <lineage>
        <taxon>Bacteria</taxon>
        <taxon>Candidatus Portnoyibacteriota</taxon>
    </lineage>
</organism>
<dbReference type="CDD" id="cd20070">
    <property type="entry name" value="5TM_YidC_Alb3"/>
    <property type="match status" value="1"/>
</dbReference>
<dbReference type="Pfam" id="PF02096">
    <property type="entry name" value="60KD_IMP"/>
    <property type="match status" value="1"/>
</dbReference>
<evidence type="ECO:0000313" key="14">
    <source>
        <dbReference type="Proteomes" id="UP000231648"/>
    </source>
</evidence>
<dbReference type="GO" id="GO:0005886">
    <property type="term" value="C:plasma membrane"/>
    <property type="evidence" value="ECO:0007669"/>
    <property type="project" value="UniProtKB-SubCell"/>
</dbReference>
<keyword evidence="8" id="KW-0143">Chaperone</keyword>
<name>A0A2M8KCJ1_9BACT</name>
<keyword evidence="4 9" id="KW-0812">Transmembrane</keyword>
<keyword evidence="10" id="KW-0175">Coiled coil</keyword>
<evidence type="ECO:0000256" key="4">
    <source>
        <dbReference type="ARBA" id="ARBA00022692"/>
    </source>
</evidence>
<evidence type="ECO:0000256" key="10">
    <source>
        <dbReference type="SAM" id="Coils"/>
    </source>
</evidence>
<dbReference type="PANTHER" id="PTHR12428:SF65">
    <property type="entry name" value="CYTOCHROME C OXIDASE ASSEMBLY PROTEIN COX18, MITOCHONDRIAL"/>
    <property type="match status" value="1"/>
</dbReference>
<evidence type="ECO:0000256" key="11">
    <source>
        <dbReference type="SAM" id="Phobius"/>
    </source>
</evidence>
<evidence type="ECO:0000259" key="12">
    <source>
        <dbReference type="Pfam" id="PF02096"/>
    </source>
</evidence>
<comment type="caution">
    <text evidence="13">The sequence shown here is derived from an EMBL/GenBank/DDBJ whole genome shotgun (WGS) entry which is preliminary data.</text>
</comment>
<keyword evidence="3" id="KW-1003">Cell membrane</keyword>
<dbReference type="PANTHER" id="PTHR12428">
    <property type="entry name" value="OXA1"/>
    <property type="match status" value="1"/>
</dbReference>
<gene>
    <name evidence="13" type="ORF">COU82_00835</name>
</gene>
<evidence type="ECO:0000256" key="5">
    <source>
        <dbReference type="ARBA" id="ARBA00022927"/>
    </source>
</evidence>
<dbReference type="InterPro" id="IPR001708">
    <property type="entry name" value="YidC/ALB3/OXA1/COX18"/>
</dbReference>
<dbReference type="AlphaFoldDB" id="A0A2M8KCJ1"/>
<dbReference type="InterPro" id="IPR028055">
    <property type="entry name" value="YidC/Oxa/ALB_C"/>
</dbReference>
<evidence type="ECO:0000256" key="8">
    <source>
        <dbReference type="ARBA" id="ARBA00023186"/>
    </source>
</evidence>
<proteinExistence type="inferred from homology"/>
<evidence type="ECO:0000256" key="9">
    <source>
        <dbReference type="RuleBase" id="RU003945"/>
    </source>
</evidence>
<keyword evidence="6 11" id="KW-1133">Transmembrane helix</keyword>
<feature type="transmembrane region" description="Helical" evidence="11">
    <location>
        <begin position="5"/>
        <end position="24"/>
    </location>
</feature>
<protein>
    <recommendedName>
        <fullName evidence="12">Membrane insertase YidC/Oxa/ALB C-terminal domain-containing protein</fullName>
    </recommendedName>
</protein>
<feature type="domain" description="Membrane insertase YidC/Oxa/ALB C-terminal" evidence="12">
    <location>
        <begin position="30"/>
        <end position="233"/>
    </location>
</feature>
<dbReference type="InterPro" id="IPR047196">
    <property type="entry name" value="YidC_ALB_C"/>
</dbReference>
<feature type="coiled-coil region" evidence="10">
    <location>
        <begin position="66"/>
        <end position="93"/>
    </location>
</feature>
<evidence type="ECO:0000256" key="2">
    <source>
        <dbReference type="ARBA" id="ARBA00022448"/>
    </source>
</evidence>
<keyword evidence="5" id="KW-0653">Protein transport</keyword>
<comment type="similarity">
    <text evidence="9">Belongs to the OXA1/ALB3/YidC family.</text>
</comment>
<evidence type="ECO:0000256" key="3">
    <source>
        <dbReference type="ARBA" id="ARBA00022475"/>
    </source>
</evidence>
<dbReference type="GO" id="GO:0032977">
    <property type="term" value="F:membrane insertase activity"/>
    <property type="evidence" value="ECO:0007669"/>
    <property type="project" value="InterPro"/>
</dbReference>